<reference evidence="3" key="1">
    <citation type="submission" date="2023-03" db="EMBL/GenBank/DDBJ databases">
        <title>Complete genome of Cladonia borealis.</title>
        <authorList>
            <person name="Park H."/>
        </authorList>
    </citation>
    <scope>NUCLEOTIDE SEQUENCE</scope>
    <source>
        <strain evidence="3">ANT050790</strain>
    </source>
</reference>
<dbReference type="AlphaFoldDB" id="A0AA39R7L5"/>
<name>A0AA39R7L5_9LECA</name>
<protein>
    <submittedName>
        <fullName evidence="3">Uncharacterized protein</fullName>
    </submittedName>
</protein>
<evidence type="ECO:0000313" key="4">
    <source>
        <dbReference type="Proteomes" id="UP001166286"/>
    </source>
</evidence>
<evidence type="ECO:0000256" key="2">
    <source>
        <dbReference type="SAM" id="SignalP"/>
    </source>
</evidence>
<feature type="compositionally biased region" description="Low complexity" evidence="1">
    <location>
        <begin position="333"/>
        <end position="357"/>
    </location>
</feature>
<feature type="region of interest" description="Disordered" evidence="1">
    <location>
        <begin position="460"/>
        <end position="487"/>
    </location>
</feature>
<comment type="caution">
    <text evidence="3">The sequence shown here is derived from an EMBL/GenBank/DDBJ whole genome shotgun (WGS) entry which is preliminary data.</text>
</comment>
<feature type="region of interest" description="Disordered" evidence="1">
    <location>
        <begin position="525"/>
        <end position="547"/>
    </location>
</feature>
<evidence type="ECO:0000256" key="1">
    <source>
        <dbReference type="SAM" id="MobiDB-lite"/>
    </source>
</evidence>
<keyword evidence="2" id="KW-0732">Signal</keyword>
<organism evidence="3 4">
    <name type="scientific">Cladonia borealis</name>
    <dbReference type="NCBI Taxonomy" id="184061"/>
    <lineage>
        <taxon>Eukaryota</taxon>
        <taxon>Fungi</taxon>
        <taxon>Dikarya</taxon>
        <taxon>Ascomycota</taxon>
        <taxon>Pezizomycotina</taxon>
        <taxon>Lecanoromycetes</taxon>
        <taxon>OSLEUM clade</taxon>
        <taxon>Lecanoromycetidae</taxon>
        <taxon>Lecanorales</taxon>
        <taxon>Lecanorineae</taxon>
        <taxon>Cladoniaceae</taxon>
        <taxon>Cladonia</taxon>
    </lineage>
</organism>
<feature type="signal peptide" evidence="2">
    <location>
        <begin position="1"/>
        <end position="23"/>
    </location>
</feature>
<feature type="region of interest" description="Disordered" evidence="1">
    <location>
        <begin position="333"/>
        <end position="363"/>
    </location>
</feature>
<dbReference type="Proteomes" id="UP001166286">
    <property type="component" value="Unassembled WGS sequence"/>
</dbReference>
<dbReference type="EMBL" id="JAFEKC020000004">
    <property type="protein sequence ID" value="KAK0514941.1"/>
    <property type="molecule type" value="Genomic_DNA"/>
</dbReference>
<proteinExistence type="predicted"/>
<feature type="compositionally biased region" description="Polar residues" evidence="1">
    <location>
        <begin position="525"/>
        <end position="545"/>
    </location>
</feature>
<sequence>MHLNLSLGYITLILAFLFGSSLSLRPTIDEVYRRHVVAAEREAEEQAQKRQICVNDTILQGFEADPYDTYPFCSSLLGYPELTTTGTVTTRTTTIILTTIVQSTVVATTATIPSQTISVTETAGIIRKRQATTATPLLTASSLMSAVSAASTTDLNPEILRDVSSACSCLPNIAKSGVETVFVTSTSTLIESGSDYVEETISDIVTLGVTSVTVTVLPSLVTAVSSGPSSGILPVNSSITLPPSIITGVPSGPSSGIPSVNSSVTLPPSFITGVSRGPSSGILPVNSSITLPPSFVTGVSNGPSSGIPSINSSFTAPPRILTNPTSSVTPVSSYSSASPNASSISTSATTSIPTTTPLPGCPFDNGETYTTRNQTYEILCDANYEGPSDRGLVVPSLYDCINDCAEDNDGFSQDQCYGVSYFPLAGPGVSNCDFRTLQATGQPHYDPTAISAMLVPNLPANSSSTSSTASPTPTASFNTSSSPSISPTTLSSFTIPTFTGSSAIISRTISVFSLNSSSASMTPTASFNSTRPSLVPTAPQNSTYPSLMPTAPRNSTYPSLMPTAPQNITFPTLIPPQLRTFTYPSAIPTSSLNASSCPATTITVTQELVTVTENSLLVSTQIFSSTFTSTAVVTSILAAS</sequence>
<feature type="chain" id="PRO_5041398572" evidence="2">
    <location>
        <begin position="24"/>
        <end position="640"/>
    </location>
</feature>
<accession>A0AA39R7L5</accession>
<keyword evidence="4" id="KW-1185">Reference proteome</keyword>
<gene>
    <name evidence="3" type="ORF">JMJ35_002320</name>
</gene>
<evidence type="ECO:0000313" key="3">
    <source>
        <dbReference type="EMBL" id="KAK0514941.1"/>
    </source>
</evidence>